<name>A0ACB9QXK7_9MYRT</name>
<gene>
    <name evidence="1" type="ORF">MLD38_009983</name>
</gene>
<reference evidence="2" key="1">
    <citation type="journal article" date="2023" name="Front. Plant Sci.">
        <title>Chromosomal-level genome assembly of Melastoma candidum provides insights into trichome evolution.</title>
        <authorList>
            <person name="Zhong Y."/>
            <person name="Wu W."/>
            <person name="Sun C."/>
            <person name="Zou P."/>
            <person name="Liu Y."/>
            <person name="Dai S."/>
            <person name="Zhou R."/>
        </authorList>
    </citation>
    <scope>NUCLEOTIDE SEQUENCE [LARGE SCALE GENOMIC DNA]</scope>
</reference>
<evidence type="ECO:0000313" key="2">
    <source>
        <dbReference type="Proteomes" id="UP001057402"/>
    </source>
</evidence>
<dbReference type="Proteomes" id="UP001057402">
    <property type="component" value="Chromosome 4"/>
</dbReference>
<organism evidence="1 2">
    <name type="scientific">Melastoma candidum</name>
    <dbReference type="NCBI Taxonomy" id="119954"/>
    <lineage>
        <taxon>Eukaryota</taxon>
        <taxon>Viridiplantae</taxon>
        <taxon>Streptophyta</taxon>
        <taxon>Embryophyta</taxon>
        <taxon>Tracheophyta</taxon>
        <taxon>Spermatophyta</taxon>
        <taxon>Magnoliopsida</taxon>
        <taxon>eudicotyledons</taxon>
        <taxon>Gunneridae</taxon>
        <taxon>Pentapetalae</taxon>
        <taxon>rosids</taxon>
        <taxon>malvids</taxon>
        <taxon>Myrtales</taxon>
        <taxon>Melastomataceae</taxon>
        <taxon>Melastomatoideae</taxon>
        <taxon>Melastomateae</taxon>
        <taxon>Melastoma</taxon>
    </lineage>
</organism>
<protein>
    <submittedName>
        <fullName evidence="1">Uncharacterized protein</fullName>
    </submittedName>
</protein>
<dbReference type="EMBL" id="CM042883">
    <property type="protein sequence ID" value="KAI4371656.1"/>
    <property type="molecule type" value="Genomic_DNA"/>
</dbReference>
<proteinExistence type="predicted"/>
<evidence type="ECO:0000313" key="1">
    <source>
        <dbReference type="EMBL" id="KAI4371656.1"/>
    </source>
</evidence>
<comment type="caution">
    <text evidence="1">The sequence shown here is derived from an EMBL/GenBank/DDBJ whole genome shotgun (WGS) entry which is preliminary data.</text>
</comment>
<keyword evidence="2" id="KW-1185">Reference proteome</keyword>
<accession>A0ACB9QXK7</accession>
<sequence length="179" mass="19589">MTPNSCLCFTSVGPDSGFLGQNSCVFKIKKIGRPASPRRLIRVCKNRLTGNVREDVFAVVVFGDGKVGRRWDVGLTPGSEQPPCRHLVMVGSEGLASSGRRRTDRWQRGITLGFTGTEQQQGRHLDAVVVGQPLVSTEGRPPQLGRMVVASEFGAEGRDMQLGGRDCRSLWNVVLIFYS</sequence>